<evidence type="ECO:0000313" key="4">
    <source>
        <dbReference type="Proteomes" id="UP000265120"/>
    </source>
</evidence>
<dbReference type="InParanoid" id="A0A3P8VX53"/>
<name>A0A3P8VX53_CYNSE</name>
<dbReference type="GeneTree" id="ENSGT00530000064449"/>
<organism evidence="3 4">
    <name type="scientific">Cynoglossus semilaevis</name>
    <name type="common">Tongue sole</name>
    <dbReference type="NCBI Taxonomy" id="244447"/>
    <lineage>
        <taxon>Eukaryota</taxon>
        <taxon>Metazoa</taxon>
        <taxon>Chordata</taxon>
        <taxon>Craniata</taxon>
        <taxon>Vertebrata</taxon>
        <taxon>Euteleostomi</taxon>
        <taxon>Actinopterygii</taxon>
        <taxon>Neopterygii</taxon>
        <taxon>Teleostei</taxon>
        <taxon>Neoteleostei</taxon>
        <taxon>Acanthomorphata</taxon>
        <taxon>Carangaria</taxon>
        <taxon>Pleuronectiformes</taxon>
        <taxon>Pleuronectoidei</taxon>
        <taxon>Cynoglossidae</taxon>
        <taxon>Cynoglossinae</taxon>
        <taxon>Cynoglossus</taxon>
    </lineage>
</organism>
<dbReference type="OMA" id="SHHATDY"/>
<dbReference type="Proteomes" id="UP000265120">
    <property type="component" value="Unassembled WGS sequence"/>
</dbReference>
<keyword evidence="2" id="KW-1133">Transmembrane helix</keyword>
<reference evidence="3" key="2">
    <citation type="submission" date="2025-09" db="UniProtKB">
        <authorList>
            <consortium name="Ensembl"/>
        </authorList>
    </citation>
    <scope>IDENTIFICATION</scope>
</reference>
<feature type="transmembrane region" description="Helical" evidence="2">
    <location>
        <begin position="332"/>
        <end position="349"/>
    </location>
</feature>
<dbReference type="STRING" id="244447.ENSCSEP00000019818"/>
<evidence type="ECO:0000313" key="3">
    <source>
        <dbReference type="Ensembl" id="ENSCSEP00000019818.1"/>
    </source>
</evidence>
<protein>
    <submittedName>
        <fullName evidence="3">Uncharacterized protein</fullName>
    </submittedName>
</protein>
<evidence type="ECO:0000256" key="2">
    <source>
        <dbReference type="SAM" id="Phobius"/>
    </source>
</evidence>
<evidence type="ECO:0000256" key="1">
    <source>
        <dbReference type="SAM" id="MobiDB-lite"/>
    </source>
</evidence>
<keyword evidence="4" id="KW-1185">Reference proteome</keyword>
<keyword evidence="2" id="KW-0472">Membrane</keyword>
<dbReference type="Ensembl" id="ENSCSET00000020059.1">
    <property type="protein sequence ID" value="ENSCSEP00000019818.1"/>
    <property type="gene ID" value="ENSCSEG00000012648.1"/>
</dbReference>
<feature type="compositionally biased region" description="Polar residues" evidence="1">
    <location>
        <begin position="68"/>
        <end position="83"/>
    </location>
</feature>
<feature type="compositionally biased region" description="Polar residues" evidence="1">
    <location>
        <begin position="42"/>
        <end position="56"/>
    </location>
</feature>
<accession>A0A3P8VX53</accession>
<sequence>MTYQFNICDVLPCYGNGDYWQGYDITTFATCRYYNSPFKDTNSHNSTASGKSTYQQKQKRNDGERQQTPHITQKSLRNPNNISIPEKSHHATDYKDRNLWLHWIVATSRSLNMTNSVACLSAHSVLFTVPLPLYPDSDPANSSNCTDLSSLFPPVKNTTIPPLFTGAPGNYTCFSRNRGVNIGKFNSDWCTHNVDISSWSNATNMIWARADLVLWRCLSMVRVAMPLTLIGHLAQFFASHKNRQAAFEAFNFASETYIDAIGVPRRVPNQYKLVDPIFTGFENLPIISAIFPDATRDALAGLFEQLAATSLMTKKGACSMFGDQCFGKWKNVLMTVLLSVMGMFFALALCGCCCMPCMCSLCNPIIVAAIKRQDPIPPYQLPLMVTGTMSLAPTDDYESDQEHQI</sequence>
<reference evidence="3" key="1">
    <citation type="submission" date="2025-08" db="UniProtKB">
        <authorList>
            <consortium name="Ensembl"/>
        </authorList>
    </citation>
    <scope>IDENTIFICATION</scope>
</reference>
<dbReference type="AlphaFoldDB" id="A0A3P8VX53"/>
<feature type="region of interest" description="Disordered" evidence="1">
    <location>
        <begin position="42"/>
        <end position="87"/>
    </location>
</feature>
<keyword evidence="2" id="KW-0812">Transmembrane</keyword>
<proteinExistence type="predicted"/>